<comment type="caution">
    <text evidence="3">The sequence shown here is derived from an EMBL/GenBank/DDBJ whole genome shotgun (WGS) entry which is preliminary data.</text>
</comment>
<dbReference type="EMBL" id="SGXC01000001">
    <property type="protein sequence ID" value="RZS85615.1"/>
    <property type="molecule type" value="Genomic_DNA"/>
</dbReference>
<organism evidence="3 4">
    <name type="scientific">Pigmentiphaga kullae</name>
    <dbReference type="NCBI Taxonomy" id="151784"/>
    <lineage>
        <taxon>Bacteria</taxon>
        <taxon>Pseudomonadati</taxon>
        <taxon>Pseudomonadota</taxon>
        <taxon>Betaproteobacteria</taxon>
        <taxon>Burkholderiales</taxon>
        <taxon>Alcaligenaceae</taxon>
        <taxon>Pigmentiphaga</taxon>
    </lineage>
</organism>
<dbReference type="PANTHER" id="PTHR48081:SF8">
    <property type="entry name" value="ALPHA_BETA HYDROLASE FOLD-3 DOMAIN-CONTAINING PROTEIN-RELATED"/>
    <property type="match status" value="1"/>
</dbReference>
<dbReference type="Gene3D" id="3.40.50.1820">
    <property type="entry name" value="alpha/beta hydrolase"/>
    <property type="match status" value="1"/>
</dbReference>
<dbReference type="InterPro" id="IPR050300">
    <property type="entry name" value="GDXG_lipolytic_enzyme"/>
</dbReference>
<sequence length="335" mass="35197">MTAGPAIPLDADLARIVAALRAQNAPPPFADSAPAARQRMTRAILAARERHGLPTVGAVRDLDDAPVPGRVYRPATAGPHATVVFFHGGGFVLGSVELMDDIARKLCRDVDAVVVSVDYRLAPEHPYPAAHDDALAATQWVQAHARELGGDPARVAVAGESAGANLAASAALLCRDAGRPLAAQLLVVPGLDMARDTRRLDADGHDYPMLSPADLRDIARLYMGDRAGEATSFPPSPLRAADLGGLPPTVIAVAGHDPLQGEGLAYANRLRDAGVPVTLLRHDDMFHPFLGFFEASAGARRANDDICRAFRACLASLPQAGAKSPGRTAPQEDPR</sequence>
<evidence type="ECO:0000259" key="2">
    <source>
        <dbReference type="Pfam" id="PF07859"/>
    </source>
</evidence>
<evidence type="ECO:0000313" key="4">
    <source>
        <dbReference type="Proteomes" id="UP000292445"/>
    </source>
</evidence>
<evidence type="ECO:0000313" key="3">
    <source>
        <dbReference type="EMBL" id="RZS85615.1"/>
    </source>
</evidence>
<dbReference type="RefSeq" id="WP_130356792.1">
    <property type="nucleotide sequence ID" value="NZ_SGXC01000001.1"/>
</dbReference>
<dbReference type="Proteomes" id="UP000292445">
    <property type="component" value="Unassembled WGS sequence"/>
</dbReference>
<evidence type="ECO:0000256" key="1">
    <source>
        <dbReference type="ARBA" id="ARBA00022801"/>
    </source>
</evidence>
<feature type="domain" description="Alpha/beta hydrolase fold-3" evidence="2">
    <location>
        <begin position="83"/>
        <end position="290"/>
    </location>
</feature>
<dbReference type="InterPro" id="IPR013094">
    <property type="entry name" value="AB_hydrolase_3"/>
</dbReference>
<protein>
    <submittedName>
        <fullName evidence="3">Acetyl esterase</fullName>
    </submittedName>
</protein>
<dbReference type="Pfam" id="PF07859">
    <property type="entry name" value="Abhydrolase_3"/>
    <property type="match status" value="1"/>
</dbReference>
<dbReference type="PANTHER" id="PTHR48081">
    <property type="entry name" value="AB HYDROLASE SUPERFAMILY PROTEIN C4A8.06C"/>
    <property type="match status" value="1"/>
</dbReference>
<reference evidence="3 4" key="1">
    <citation type="submission" date="2019-02" db="EMBL/GenBank/DDBJ databases">
        <title>Genomic Encyclopedia of Type Strains, Phase IV (KMG-IV): sequencing the most valuable type-strain genomes for metagenomic binning, comparative biology and taxonomic classification.</title>
        <authorList>
            <person name="Goeker M."/>
        </authorList>
    </citation>
    <scope>NUCLEOTIDE SEQUENCE [LARGE SCALE GENOMIC DNA]</scope>
    <source>
        <strain evidence="3 4">K24</strain>
    </source>
</reference>
<dbReference type="InterPro" id="IPR029058">
    <property type="entry name" value="AB_hydrolase_fold"/>
</dbReference>
<gene>
    <name evidence="3" type="ORF">EV675_1645</name>
</gene>
<name>A0A4Q7NKJ2_9BURK</name>
<accession>A0A4Q7NKJ2</accession>
<dbReference type="AlphaFoldDB" id="A0A4Q7NKJ2"/>
<dbReference type="GO" id="GO:0016787">
    <property type="term" value="F:hydrolase activity"/>
    <property type="evidence" value="ECO:0007669"/>
    <property type="project" value="UniProtKB-KW"/>
</dbReference>
<dbReference type="OrthoDB" id="9794445at2"/>
<dbReference type="SUPFAM" id="SSF53474">
    <property type="entry name" value="alpha/beta-Hydrolases"/>
    <property type="match status" value="1"/>
</dbReference>
<proteinExistence type="predicted"/>
<keyword evidence="4" id="KW-1185">Reference proteome</keyword>
<keyword evidence="1" id="KW-0378">Hydrolase</keyword>